<dbReference type="AlphaFoldDB" id="A0A847S2K3"/>
<dbReference type="PROSITE" id="PS50931">
    <property type="entry name" value="HTH_LYSR"/>
    <property type="match status" value="1"/>
</dbReference>
<keyword evidence="4" id="KW-0804">Transcription</keyword>
<dbReference type="SUPFAM" id="SSF53850">
    <property type="entry name" value="Periplasmic binding protein-like II"/>
    <property type="match status" value="1"/>
</dbReference>
<sequence>MHVVHCFHMWVNSMHHGLRRLDLNLLLVFDALYHSRQVTVAADVLSLSPSAFSHALSRLRAAVGDELFVRVGQGMQPTPYAQHMAADIHAALQMLGGALQGAGGFDPRHSERSFVLAATDYTACVLLPPLMAKLAVDAPKVHVRVVSSEQHVPVADLASGQLDFAVGFTGDQPDLPGQILSHRWFEDDYVVLLRQGHPLLDGAWGLEAYLSAQHVVVTPWNESQGVVDRVLAAQGRQRQVSLHLPSVLAAPFVIAQTDLLISIPRRAAQVLGKALPVVQRPLPLPVPAFAVCLYQHARYQTAAAPRWLLQQLTALPGSAPA</sequence>
<dbReference type="InterPro" id="IPR036390">
    <property type="entry name" value="WH_DNA-bd_sf"/>
</dbReference>
<dbReference type="InterPro" id="IPR005119">
    <property type="entry name" value="LysR_subst-bd"/>
</dbReference>
<reference evidence="6 7" key="1">
    <citation type="submission" date="2020-04" db="EMBL/GenBank/DDBJ databases">
        <title>Draft genome of Leeia sp. IMCC25680.</title>
        <authorList>
            <person name="Song J."/>
            <person name="Cho J.-C."/>
        </authorList>
    </citation>
    <scope>NUCLEOTIDE SEQUENCE [LARGE SCALE GENOMIC DNA]</scope>
    <source>
        <strain evidence="6 7">IMCC25680</strain>
    </source>
</reference>
<keyword evidence="3" id="KW-0238">DNA-binding</keyword>
<dbReference type="InterPro" id="IPR050389">
    <property type="entry name" value="LysR-type_TF"/>
</dbReference>
<evidence type="ECO:0000256" key="1">
    <source>
        <dbReference type="ARBA" id="ARBA00009437"/>
    </source>
</evidence>
<feature type="domain" description="HTH lysR-type" evidence="5">
    <location>
        <begin position="21"/>
        <end position="78"/>
    </location>
</feature>
<comment type="caution">
    <text evidence="6">The sequence shown here is derived from an EMBL/GenBank/DDBJ whole genome shotgun (WGS) entry which is preliminary data.</text>
</comment>
<dbReference type="PANTHER" id="PTHR30118:SF15">
    <property type="entry name" value="TRANSCRIPTIONAL REGULATORY PROTEIN"/>
    <property type="match status" value="1"/>
</dbReference>
<name>A0A847S2K3_9NEIS</name>
<comment type="similarity">
    <text evidence="1">Belongs to the LysR transcriptional regulatory family.</text>
</comment>
<dbReference type="InterPro" id="IPR000847">
    <property type="entry name" value="LysR_HTH_N"/>
</dbReference>
<dbReference type="Gene3D" id="3.40.190.10">
    <property type="entry name" value="Periplasmic binding protein-like II"/>
    <property type="match status" value="2"/>
</dbReference>
<dbReference type="SUPFAM" id="SSF46785">
    <property type="entry name" value="Winged helix' DNA-binding domain"/>
    <property type="match status" value="1"/>
</dbReference>
<dbReference type="GO" id="GO:0003700">
    <property type="term" value="F:DNA-binding transcription factor activity"/>
    <property type="evidence" value="ECO:0007669"/>
    <property type="project" value="InterPro"/>
</dbReference>
<gene>
    <name evidence="6" type="ORF">HF682_02415</name>
</gene>
<dbReference type="InterPro" id="IPR036388">
    <property type="entry name" value="WH-like_DNA-bd_sf"/>
</dbReference>
<dbReference type="Pfam" id="PF00126">
    <property type="entry name" value="HTH_1"/>
    <property type="match status" value="1"/>
</dbReference>
<evidence type="ECO:0000259" key="5">
    <source>
        <dbReference type="PROSITE" id="PS50931"/>
    </source>
</evidence>
<organism evidence="6 7">
    <name type="scientific">Leeia aquatica</name>
    <dbReference type="NCBI Taxonomy" id="2725557"/>
    <lineage>
        <taxon>Bacteria</taxon>
        <taxon>Pseudomonadati</taxon>
        <taxon>Pseudomonadota</taxon>
        <taxon>Betaproteobacteria</taxon>
        <taxon>Neisseriales</taxon>
        <taxon>Leeiaceae</taxon>
        <taxon>Leeia</taxon>
    </lineage>
</organism>
<proteinExistence type="inferred from homology"/>
<accession>A0A847S2K3</accession>
<protein>
    <submittedName>
        <fullName evidence="6">LysR family transcriptional regulator</fullName>
    </submittedName>
</protein>
<dbReference type="GO" id="GO:0003677">
    <property type="term" value="F:DNA binding"/>
    <property type="evidence" value="ECO:0007669"/>
    <property type="project" value="UniProtKB-KW"/>
</dbReference>
<evidence type="ECO:0000256" key="4">
    <source>
        <dbReference type="ARBA" id="ARBA00023163"/>
    </source>
</evidence>
<evidence type="ECO:0000256" key="2">
    <source>
        <dbReference type="ARBA" id="ARBA00023015"/>
    </source>
</evidence>
<dbReference type="PANTHER" id="PTHR30118">
    <property type="entry name" value="HTH-TYPE TRANSCRIPTIONAL REGULATOR LEUO-RELATED"/>
    <property type="match status" value="1"/>
</dbReference>
<evidence type="ECO:0000313" key="7">
    <source>
        <dbReference type="Proteomes" id="UP000587991"/>
    </source>
</evidence>
<dbReference type="Proteomes" id="UP000587991">
    <property type="component" value="Unassembled WGS sequence"/>
</dbReference>
<dbReference type="Pfam" id="PF03466">
    <property type="entry name" value="LysR_substrate"/>
    <property type="match status" value="1"/>
</dbReference>
<evidence type="ECO:0000256" key="3">
    <source>
        <dbReference type="ARBA" id="ARBA00023125"/>
    </source>
</evidence>
<dbReference type="EMBL" id="JABAIM010000001">
    <property type="protein sequence ID" value="NLR74013.1"/>
    <property type="molecule type" value="Genomic_DNA"/>
</dbReference>
<keyword evidence="7" id="KW-1185">Reference proteome</keyword>
<dbReference type="Gene3D" id="1.10.10.10">
    <property type="entry name" value="Winged helix-like DNA-binding domain superfamily/Winged helix DNA-binding domain"/>
    <property type="match status" value="1"/>
</dbReference>
<keyword evidence="2" id="KW-0805">Transcription regulation</keyword>
<evidence type="ECO:0000313" key="6">
    <source>
        <dbReference type="EMBL" id="NLR74013.1"/>
    </source>
</evidence>